<dbReference type="PANTHER" id="PTHR10438:SF468">
    <property type="entry name" value="THIOREDOXIN-1-RELATED"/>
    <property type="match status" value="1"/>
</dbReference>
<organism evidence="3 4">
    <name type="scientific">Succinatimonas hippei (strain DSM 22608 / JCM 16073 / KCTC 15190 / YIT 12066)</name>
    <dbReference type="NCBI Taxonomy" id="762983"/>
    <lineage>
        <taxon>Bacteria</taxon>
        <taxon>Pseudomonadati</taxon>
        <taxon>Pseudomonadota</taxon>
        <taxon>Gammaproteobacteria</taxon>
        <taxon>Aeromonadales</taxon>
        <taxon>Succinivibrionaceae</taxon>
        <taxon>Succinatimonas</taxon>
    </lineage>
</organism>
<dbReference type="CDD" id="cd02947">
    <property type="entry name" value="TRX_family"/>
    <property type="match status" value="1"/>
</dbReference>
<dbReference type="Gene3D" id="3.40.30.10">
    <property type="entry name" value="Glutaredoxin"/>
    <property type="match status" value="1"/>
</dbReference>
<evidence type="ECO:0000313" key="4">
    <source>
        <dbReference type="Proteomes" id="UP000018458"/>
    </source>
</evidence>
<keyword evidence="4" id="KW-1185">Reference proteome</keyword>
<dbReference type="eggNOG" id="COG3118">
    <property type="taxonomic scope" value="Bacteria"/>
</dbReference>
<sequence length="127" mass="14237">MLNHASAIMRTQHSKQKEKTMALIAINSVQDFADKVENSKTTVIAGFTADWCPHCKKLAPYIQQFADMMPDLTIARVDVDKAEAVSEKYSIMTIPTLCIFKEGKMVASKMVANSQPHEIEAFIKENM</sequence>
<dbReference type="InterPro" id="IPR050620">
    <property type="entry name" value="Thioredoxin_H-type-like"/>
</dbReference>
<dbReference type="PROSITE" id="PS00194">
    <property type="entry name" value="THIOREDOXIN_1"/>
    <property type="match status" value="1"/>
</dbReference>
<dbReference type="HOGENOM" id="CLU_090389_14_1_6"/>
<dbReference type="OrthoDB" id="215495at2"/>
<dbReference type="Pfam" id="PF00085">
    <property type="entry name" value="Thioredoxin"/>
    <property type="match status" value="1"/>
</dbReference>
<dbReference type="SUPFAM" id="SSF52833">
    <property type="entry name" value="Thioredoxin-like"/>
    <property type="match status" value="1"/>
</dbReference>
<evidence type="ECO:0000256" key="1">
    <source>
        <dbReference type="ARBA" id="ARBA00023284"/>
    </source>
</evidence>
<dbReference type="InterPro" id="IPR013766">
    <property type="entry name" value="Thioredoxin_domain"/>
</dbReference>
<dbReference type="PRINTS" id="PR00421">
    <property type="entry name" value="THIOREDOXIN"/>
</dbReference>
<name>E8LKZ4_SUCHY</name>
<dbReference type="InterPro" id="IPR036249">
    <property type="entry name" value="Thioredoxin-like_sf"/>
</dbReference>
<proteinExistence type="predicted"/>
<evidence type="ECO:0000313" key="3">
    <source>
        <dbReference type="EMBL" id="EFY06818.1"/>
    </source>
</evidence>
<reference evidence="3 4" key="1">
    <citation type="submission" date="2011-01" db="EMBL/GenBank/DDBJ databases">
        <authorList>
            <person name="Weinstock G."/>
            <person name="Sodergren E."/>
            <person name="Clifton S."/>
            <person name="Fulton L."/>
            <person name="Fulton B."/>
            <person name="Courtney L."/>
            <person name="Fronick C."/>
            <person name="Harrison M."/>
            <person name="Strong C."/>
            <person name="Farmer C."/>
            <person name="Delahaunty K."/>
            <person name="Markovic C."/>
            <person name="Hall O."/>
            <person name="Minx P."/>
            <person name="Tomlinson C."/>
            <person name="Mitreva M."/>
            <person name="Hou S."/>
            <person name="Chen J."/>
            <person name="Wollam A."/>
            <person name="Pepin K.H."/>
            <person name="Johnson M."/>
            <person name="Bhonagiri V."/>
            <person name="Zhang X."/>
            <person name="Suruliraj S."/>
            <person name="Warren W."/>
            <person name="Chinwalla A."/>
            <person name="Mardis E.R."/>
            <person name="Wilson R.K."/>
        </authorList>
    </citation>
    <scope>NUCLEOTIDE SEQUENCE [LARGE SCALE GENOMIC DNA]</scope>
    <source>
        <strain evidence="4">DSM 22608 / JCM 16073 / KCTC 15190 / YIT 12066</strain>
    </source>
</reference>
<feature type="domain" description="Thioredoxin" evidence="2">
    <location>
        <begin position="12"/>
        <end position="127"/>
    </location>
</feature>
<protein>
    <submittedName>
        <fullName evidence="3">Thioredoxin</fullName>
    </submittedName>
</protein>
<dbReference type="STRING" id="762983.HMPREF9444_01399"/>
<dbReference type="AlphaFoldDB" id="E8LKZ4"/>
<dbReference type="Proteomes" id="UP000018458">
    <property type="component" value="Unassembled WGS sequence"/>
</dbReference>
<dbReference type="EMBL" id="AEVO01000079">
    <property type="protein sequence ID" value="EFY06818.1"/>
    <property type="molecule type" value="Genomic_DNA"/>
</dbReference>
<comment type="caution">
    <text evidence="3">The sequence shown here is derived from an EMBL/GenBank/DDBJ whole genome shotgun (WGS) entry which is preliminary data.</text>
</comment>
<dbReference type="PANTHER" id="PTHR10438">
    <property type="entry name" value="THIOREDOXIN"/>
    <property type="match status" value="1"/>
</dbReference>
<keyword evidence="1" id="KW-0676">Redox-active center</keyword>
<gene>
    <name evidence="3" type="ORF">HMPREF9444_01399</name>
</gene>
<accession>E8LKZ4</accession>
<dbReference type="PROSITE" id="PS51352">
    <property type="entry name" value="THIOREDOXIN_2"/>
    <property type="match status" value="1"/>
</dbReference>
<dbReference type="InterPro" id="IPR017937">
    <property type="entry name" value="Thioredoxin_CS"/>
</dbReference>
<evidence type="ECO:0000259" key="2">
    <source>
        <dbReference type="PROSITE" id="PS51352"/>
    </source>
</evidence>
<dbReference type="GO" id="GO:0015036">
    <property type="term" value="F:disulfide oxidoreductase activity"/>
    <property type="evidence" value="ECO:0007669"/>
    <property type="project" value="UniProtKB-ARBA"/>
</dbReference>